<feature type="transmembrane region" description="Helical" evidence="13">
    <location>
        <begin position="279"/>
        <end position="299"/>
    </location>
</feature>
<evidence type="ECO:0000256" key="5">
    <source>
        <dbReference type="ARBA" id="ARBA00022833"/>
    </source>
</evidence>
<keyword evidence="4" id="KW-0863">Zinc-finger</keyword>
<evidence type="ECO:0000256" key="2">
    <source>
        <dbReference type="ARBA" id="ARBA00022692"/>
    </source>
</evidence>
<dbReference type="GO" id="GO:0016020">
    <property type="term" value="C:membrane"/>
    <property type="evidence" value="ECO:0007669"/>
    <property type="project" value="UniProtKB-SubCell"/>
</dbReference>
<dbReference type="GeneID" id="108019011"/>
<organism evidence="15 16">
    <name type="scientific">Drosophila suzukii</name>
    <name type="common">Spotted-wing drosophila fruit fly</name>
    <dbReference type="NCBI Taxonomy" id="28584"/>
    <lineage>
        <taxon>Eukaryota</taxon>
        <taxon>Metazoa</taxon>
        <taxon>Ecdysozoa</taxon>
        <taxon>Arthropoda</taxon>
        <taxon>Hexapoda</taxon>
        <taxon>Insecta</taxon>
        <taxon>Pterygota</taxon>
        <taxon>Neoptera</taxon>
        <taxon>Endopterygota</taxon>
        <taxon>Diptera</taxon>
        <taxon>Brachycera</taxon>
        <taxon>Muscomorpha</taxon>
        <taxon>Ephydroidea</taxon>
        <taxon>Drosophilidae</taxon>
        <taxon>Drosophila</taxon>
        <taxon>Sophophora</taxon>
    </lineage>
</organism>
<evidence type="ECO:0000313" key="16">
    <source>
        <dbReference type="RefSeq" id="XP_016942112.2"/>
    </source>
</evidence>
<dbReference type="PANTHER" id="PTHR46283">
    <property type="entry name" value="E3 UBIQUITIN-PROTEIN LIGASE MARCH5"/>
    <property type="match status" value="1"/>
</dbReference>
<dbReference type="AlphaFoldDB" id="A0AB39ZSC8"/>
<keyword evidence="7 13" id="KW-0472">Membrane</keyword>
<keyword evidence="5" id="KW-0862">Zinc</keyword>
<sequence>MYRRNRSSAQSPMPSRRRRLRSGVEPPTGNPEDDRMCWICLNGDEDQPRRDWLHPCRCRGTNKWVHEACLSRWIDEKQIQAPDVPVTCTQCRTQYIIVMPPLCRFDALLELLDKVYERLCPSVLMGILASTVYFSAVTYGALTLLEVSGFETGMRILQEDPTLLMILLPSVPALLLLGRMVRWDDTVIRWLRRHNRLGVPAAHLDAMGEPLPGAPLDDDYFDQLERDHPDSDGQLGGALATEHLGRASTSFCIALSLPTVAVILGQCLFGRLFECNKLLAIFLGGMSFVATKGMASVYLRQSQYQRKRYRFVMDYTPENVSQTNRNRNRNPVQRN</sequence>
<dbReference type="Pfam" id="PF12906">
    <property type="entry name" value="RINGv"/>
    <property type="match status" value="1"/>
</dbReference>
<evidence type="ECO:0000256" key="10">
    <source>
        <dbReference type="ARBA" id="ARBA00043185"/>
    </source>
</evidence>
<evidence type="ECO:0000256" key="8">
    <source>
        <dbReference type="ARBA" id="ARBA00040151"/>
    </source>
</evidence>
<keyword evidence="2 13" id="KW-0812">Transmembrane</keyword>
<keyword evidence="15" id="KW-1185">Reference proteome</keyword>
<feature type="transmembrane region" description="Helical" evidence="13">
    <location>
        <begin position="123"/>
        <end position="142"/>
    </location>
</feature>
<protein>
    <recommendedName>
        <fullName evidence="8">E3 ubiquitin-protein ligase MARCHF5</fullName>
    </recommendedName>
    <alternativeName>
        <fullName evidence="10">Membrane-associated RING finger protein 5</fullName>
    </alternativeName>
    <alternativeName>
        <fullName evidence="9">Membrane-associated RING-CH protein V</fullName>
    </alternativeName>
    <alternativeName>
        <fullName evidence="11">RING-type E3 ubiquitin transferase MARCHF5</fullName>
    </alternativeName>
</protein>
<evidence type="ECO:0000259" key="14">
    <source>
        <dbReference type="PROSITE" id="PS51292"/>
    </source>
</evidence>
<dbReference type="RefSeq" id="XP_016942112.2">
    <property type="nucleotide sequence ID" value="XM_017086623.4"/>
</dbReference>
<dbReference type="Gene3D" id="3.30.40.10">
    <property type="entry name" value="Zinc/RING finger domain, C3HC4 (zinc finger)"/>
    <property type="match status" value="1"/>
</dbReference>
<evidence type="ECO:0000256" key="12">
    <source>
        <dbReference type="SAM" id="MobiDB-lite"/>
    </source>
</evidence>
<keyword evidence="6 13" id="KW-1133">Transmembrane helix</keyword>
<evidence type="ECO:0000256" key="13">
    <source>
        <dbReference type="SAM" id="Phobius"/>
    </source>
</evidence>
<reference evidence="16" key="1">
    <citation type="submission" date="2025-08" db="UniProtKB">
        <authorList>
            <consortium name="RefSeq"/>
        </authorList>
    </citation>
    <scope>IDENTIFICATION</scope>
</reference>
<dbReference type="InterPro" id="IPR011016">
    <property type="entry name" value="Znf_RING-CH"/>
</dbReference>
<feature type="domain" description="RING-CH-type" evidence="14">
    <location>
        <begin position="29"/>
        <end position="98"/>
    </location>
</feature>
<evidence type="ECO:0000256" key="4">
    <source>
        <dbReference type="ARBA" id="ARBA00022771"/>
    </source>
</evidence>
<evidence type="ECO:0000256" key="1">
    <source>
        <dbReference type="ARBA" id="ARBA00004141"/>
    </source>
</evidence>
<evidence type="ECO:0000256" key="9">
    <source>
        <dbReference type="ARBA" id="ARBA00043044"/>
    </source>
</evidence>
<name>A0AB39ZSC8_DROSZ</name>
<evidence type="ECO:0000256" key="7">
    <source>
        <dbReference type="ARBA" id="ARBA00023136"/>
    </source>
</evidence>
<dbReference type="SUPFAM" id="SSF57850">
    <property type="entry name" value="RING/U-box"/>
    <property type="match status" value="1"/>
</dbReference>
<feature type="transmembrane region" description="Helical" evidence="13">
    <location>
        <begin position="251"/>
        <end position="273"/>
    </location>
</feature>
<dbReference type="PROSITE" id="PS51292">
    <property type="entry name" value="ZF_RING_CH"/>
    <property type="match status" value="1"/>
</dbReference>
<evidence type="ECO:0000256" key="3">
    <source>
        <dbReference type="ARBA" id="ARBA00022723"/>
    </source>
</evidence>
<evidence type="ECO:0000313" key="15">
    <source>
        <dbReference type="Proteomes" id="UP001652628"/>
    </source>
</evidence>
<dbReference type="GO" id="GO:0008270">
    <property type="term" value="F:zinc ion binding"/>
    <property type="evidence" value="ECO:0007669"/>
    <property type="project" value="UniProtKB-KW"/>
</dbReference>
<comment type="subcellular location">
    <subcellularLocation>
        <location evidence="1">Membrane</location>
        <topology evidence="1">Multi-pass membrane protein</topology>
    </subcellularLocation>
</comment>
<proteinExistence type="predicted"/>
<feature type="region of interest" description="Disordered" evidence="12">
    <location>
        <begin position="1"/>
        <end position="30"/>
    </location>
</feature>
<evidence type="ECO:0000256" key="6">
    <source>
        <dbReference type="ARBA" id="ARBA00022989"/>
    </source>
</evidence>
<evidence type="ECO:0000256" key="11">
    <source>
        <dbReference type="ARBA" id="ARBA00043231"/>
    </source>
</evidence>
<feature type="transmembrane region" description="Helical" evidence="13">
    <location>
        <begin position="162"/>
        <end position="181"/>
    </location>
</feature>
<dbReference type="CDD" id="cd16701">
    <property type="entry name" value="RING_CH-C4HC3_MARCH5"/>
    <property type="match status" value="1"/>
</dbReference>
<dbReference type="SMART" id="SM00744">
    <property type="entry name" value="RINGv"/>
    <property type="match status" value="1"/>
</dbReference>
<accession>A0AB39ZSC8</accession>
<gene>
    <name evidence="16" type="primary">LOC108019011</name>
</gene>
<keyword evidence="3" id="KW-0479">Metal-binding</keyword>
<dbReference type="InterPro" id="IPR013083">
    <property type="entry name" value="Znf_RING/FYVE/PHD"/>
</dbReference>
<dbReference type="Proteomes" id="UP001652628">
    <property type="component" value="Chromosome X"/>
</dbReference>